<dbReference type="OrthoDB" id="6210861at2"/>
<sequence length="440" mass="49795">MTFPSQDDKLVLAAYLESHSTFTLPSHANNLHQALAHLEVGDADHTPLSQFIKLKHGFNRGVLMLFILAFILGAMIVPSSFLTHASQQINIFWLLISLLGFHFINLIVWGLSLVLASLKRPRHPSFIWLNALSFINTKICRVFRISPNIGNAFWHWQCPKHSQAWLASSLSHGAWGCYLLAGWLMTLLLLLTNQVSFVWETTLLTPDSFLRLTQCLSGPLYWLGVSLPSHTDILISRLDQAVQSDLTRQHWANFLLASLFVYGILPRFALLALSLMNYHLTRLKRPLSSQENIIKARYSVQETHLNQLLDEDTQTPTSHPSVTNDCTTICSSALTGHWGLFEWSALPPEPLAQASHVDVLNDRTQQQAFIAIPTSQLLYVLVNTAQSPDRGSHRFFQSLAQTHPNLKMVMQKNSSDQFSKDWIRLASDLKLSTPQWMIED</sequence>
<dbReference type="HOGENOM" id="CLU_044847_0_0_6"/>
<keyword evidence="3" id="KW-1185">Reference proteome</keyword>
<feature type="transmembrane region" description="Helical" evidence="1">
    <location>
        <begin position="175"/>
        <end position="199"/>
    </location>
</feature>
<accession>F6CXL3</accession>
<organism evidence="2 3">
    <name type="scientific">Marinomonas posidonica (strain CECT 7376 / NCIMB 14433 / IVIA-Po-181)</name>
    <dbReference type="NCBI Taxonomy" id="491952"/>
    <lineage>
        <taxon>Bacteria</taxon>
        <taxon>Pseudomonadati</taxon>
        <taxon>Pseudomonadota</taxon>
        <taxon>Gammaproteobacteria</taxon>
        <taxon>Oceanospirillales</taxon>
        <taxon>Oceanospirillaceae</taxon>
        <taxon>Marinomonas</taxon>
    </lineage>
</organism>
<feature type="transmembrane region" description="Helical" evidence="1">
    <location>
        <begin position="254"/>
        <end position="275"/>
    </location>
</feature>
<dbReference type="AlphaFoldDB" id="F6CXL3"/>
<dbReference type="EMBL" id="CP002771">
    <property type="protein sequence ID" value="AEF53326.1"/>
    <property type="molecule type" value="Genomic_DNA"/>
</dbReference>
<keyword evidence="1" id="KW-0812">Transmembrane</keyword>
<evidence type="ECO:0000256" key="1">
    <source>
        <dbReference type="SAM" id="Phobius"/>
    </source>
</evidence>
<name>F6CXL3_MARPP</name>
<dbReference type="STRING" id="491952.Mar181_0259"/>
<keyword evidence="1" id="KW-1133">Transmembrane helix</keyword>
<dbReference type="Proteomes" id="UP000009230">
    <property type="component" value="Chromosome"/>
</dbReference>
<dbReference type="eggNOG" id="ENOG502Z9E3">
    <property type="taxonomic scope" value="Bacteria"/>
</dbReference>
<gene>
    <name evidence="2" type="ordered locus">Mar181_0259</name>
</gene>
<reference evidence="2 3" key="1">
    <citation type="journal article" date="2012" name="Stand. Genomic Sci.">
        <title>Complete genome sequence of Marinomonas posidonica type strain (IVIA-Po-181(T)).</title>
        <authorList>
            <person name="Lucas-Elio P."/>
            <person name="Goodwin L."/>
            <person name="Woyke T."/>
            <person name="Pitluck S."/>
            <person name="Nolan M."/>
            <person name="Kyrpides N.C."/>
            <person name="Detter J.C."/>
            <person name="Copeland A."/>
            <person name="Lu M."/>
            <person name="Bruce D."/>
            <person name="Detter C."/>
            <person name="Tapia R."/>
            <person name="Han S."/>
            <person name="Land M.L."/>
            <person name="Ivanova N."/>
            <person name="Mikhailova N."/>
            <person name="Johnston A.W."/>
            <person name="Sanchez-Amat A."/>
        </authorList>
    </citation>
    <scope>NUCLEOTIDE SEQUENCE [LARGE SCALE GENOMIC DNA]</scope>
    <source>
        <strain evidence="3">CECT 7376 / NCIMB 14433 / IVIA-Po-181</strain>
    </source>
</reference>
<evidence type="ECO:0000313" key="3">
    <source>
        <dbReference type="Proteomes" id="UP000009230"/>
    </source>
</evidence>
<dbReference type="RefSeq" id="WP_013794803.1">
    <property type="nucleotide sequence ID" value="NC_015559.1"/>
</dbReference>
<evidence type="ECO:0000313" key="2">
    <source>
        <dbReference type="EMBL" id="AEF53326.1"/>
    </source>
</evidence>
<feature type="transmembrane region" description="Helical" evidence="1">
    <location>
        <begin position="62"/>
        <end position="85"/>
    </location>
</feature>
<dbReference type="InterPro" id="IPR021296">
    <property type="entry name" value="DUF2868"/>
</dbReference>
<dbReference type="Pfam" id="PF11067">
    <property type="entry name" value="DUF2868"/>
    <property type="match status" value="1"/>
</dbReference>
<proteinExistence type="predicted"/>
<protein>
    <recommendedName>
        <fullName evidence="4">DUF2868 domain-containing protein</fullName>
    </recommendedName>
</protein>
<dbReference type="KEGG" id="mpc:Mar181_0259"/>
<feature type="transmembrane region" description="Helical" evidence="1">
    <location>
        <begin position="91"/>
        <end position="116"/>
    </location>
</feature>
<keyword evidence="1" id="KW-0472">Membrane</keyword>
<evidence type="ECO:0008006" key="4">
    <source>
        <dbReference type="Google" id="ProtNLM"/>
    </source>
</evidence>